<dbReference type="PANTHER" id="PTHR30244">
    <property type="entry name" value="TRANSAMINASE"/>
    <property type="match status" value="1"/>
</dbReference>
<evidence type="ECO:0000256" key="1">
    <source>
        <dbReference type="ARBA" id="ARBA00037999"/>
    </source>
</evidence>
<keyword evidence="6" id="KW-1185">Reference proteome</keyword>
<keyword evidence="5" id="KW-0032">Aminotransferase</keyword>
<dbReference type="EC" id="2.6.1.87" evidence="5"/>
<dbReference type="GO" id="GO:0099620">
    <property type="term" value="F:UDP-4-amino-4-deoxy-L-arabinose aminotransferase"/>
    <property type="evidence" value="ECO:0007669"/>
    <property type="project" value="UniProtKB-EC"/>
</dbReference>
<dbReference type="InterPro" id="IPR015421">
    <property type="entry name" value="PyrdxlP-dep_Trfase_major"/>
</dbReference>
<evidence type="ECO:0000313" key="5">
    <source>
        <dbReference type="EMBL" id="AKJ63885.1"/>
    </source>
</evidence>
<evidence type="ECO:0000256" key="2">
    <source>
        <dbReference type="PIRSR" id="PIRSR000390-1"/>
    </source>
</evidence>
<dbReference type="Gene3D" id="3.90.1150.10">
    <property type="entry name" value="Aspartate Aminotransferase, domain 1"/>
    <property type="match status" value="1"/>
</dbReference>
<evidence type="ECO:0000313" key="6">
    <source>
        <dbReference type="Proteomes" id="UP000035268"/>
    </source>
</evidence>
<feature type="active site" description="Proton acceptor" evidence="2">
    <location>
        <position position="177"/>
    </location>
</feature>
<feature type="modified residue" description="N6-(pyridoxal phosphate)lysine" evidence="3">
    <location>
        <position position="177"/>
    </location>
</feature>
<dbReference type="InterPro" id="IPR015424">
    <property type="entry name" value="PyrdxlP-dep_Trfase"/>
</dbReference>
<dbReference type="PIRSF" id="PIRSF000390">
    <property type="entry name" value="PLP_StrS"/>
    <property type="match status" value="1"/>
</dbReference>
<gene>
    <name evidence="5" type="primary">arnB</name>
    <name evidence="5" type="ORF">L21SP4_00616</name>
</gene>
<keyword evidence="3 4" id="KW-0663">Pyridoxal phosphate</keyword>
<dbReference type="PATRIC" id="fig|1609981.3.peg.639"/>
<dbReference type="OrthoDB" id="9804264at2"/>
<dbReference type="SUPFAM" id="SSF53383">
    <property type="entry name" value="PLP-dependent transferases"/>
    <property type="match status" value="1"/>
</dbReference>
<dbReference type="InterPro" id="IPR000653">
    <property type="entry name" value="DegT/StrS_aminotransferase"/>
</dbReference>
<dbReference type="Pfam" id="PF01041">
    <property type="entry name" value="DegT_DnrJ_EryC1"/>
    <property type="match status" value="1"/>
</dbReference>
<dbReference type="KEGG" id="vbl:L21SP4_00616"/>
<dbReference type="Gene3D" id="3.40.640.10">
    <property type="entry name" value="Type I PLP-dependent aspartate aminotransferase-like (Major domain)"/>
    <property type="match status" value="1"/>
</dbReference>
<dbReference type="RefSeq" id="WP_052881272.1">
    <property type="nucleotide sequence ID" value="NZ_CP010904.1"/>
</dbReference>
<accession>A0A0G3EGH2</accession>
<evidence type="ECO:0000256" key="3">
    <source>
        <dbReference type="PIRSR" id="PIRSR000390-2"/>
    </source>
</evidence>
<dbReference type="Proteomes" id="UP000035268">
    <property type="component" value="Chromosome"/>
</dbReference>
<dbReference type="PANTHER" id="PTHR30244:SF34">
    <property type="entry name" value="DTDP-4-AMINO-4,6-DIDEOXYGALACTOSE TRANSAMINASE"/>
    <property type="match status" value="1"/>
</dbReference>
<sequence length="351" mass="38244">MIPHSRPETDDAGEDAVAEALRGRRLGQGPETEALERQLEERFQGRRAVAVSSGTAALYLALAVVARSPEGEVLMPSFTCHSLYAAAHHAALRPVCVDLPPTGVVPRAEAVASRINDRTCAVILPHTCGFAAPVEALADCGLPVIEDCAQSLGGALPGGRPMGMAGSFAILSFYATKLAPGGEGGAVLVNDDGCAEELRRLRDCDKGEPDPRAFNFKMSDLHAALARRSVDTLETRRRRREWLADRYDEAAGPLSLRRRMSGTPAPQTLCFRYLLDCGERARAVEDFFQRRGIAARRPVRRPVHRATGDRCPRTEDAFERYLSIPLYAALTEEEADFTGRTLSAARKELHL</sequence>
<protein>
    <submittedName>
        <fullName evidence="5">UDP-4-amino-4-deoxy-L-arabinose--oxoglutarate aminotransferase</fullName>
        <ecNumber evidence="5">2.6.1.87</ecNumber>
    </submittedName>
</protein>
<proteinExistence type="inferred from homology"/>
<reference evidence="5 6" key="2">
    <citation type="journal article" date="2016" name="ISME J.">
        <title>Characterization of the first cultured representative of Verrucomicrobia subdivision 5 indicates the proposal of a novel phylum.</title>
        <authorList>
            <person name="Spring S."/>
            <person name="Bunk B."/>
            <person name="Sproer C."/>
            <person name="Schumann P."/>
            <person name="Rohde M."/>
            <person name="Tindall B.J."/>
            <person name="Klenk H.P."/>
        </authorList>
    </citation>
    <scope>NUCLEOTIDE SEQUENCE [LARGE SCALE GENOMIC DNA]</scope>
    <source>
        <strain evidence="5 6">L21-Fru-AB</strain>
    </source>
</reference>
<dbReference type="STRING" id="1307763.L21SP4_00616"/>
<dbReference type="InterPro" id="IPR015422">
    <property type="entry name" value="PyrdxlP-dep_Trfase_small"/>
</dbReference>
<comment type="similarity">
    <text evidence="1 4">Belongs to the DegT/DnrJ/EryC1 family.</text>
</comment>
<dbReference type="GO" id="GO:0030170">
    <property type="term" value="F:pyridoxal phosphate binding"/>
    <property type="evidence" value="ECO:0007669"/>
    <property type="project" value="TreeGrafter"/>
</dbReference>
<reference evidence="6" key="1">
    <citation type="submission" date="2015-02" db="EMBL/GenBank/DDBJ databases">
        <title>Description and complete genome sequence of the first cultured representative of the subdivision 5 of the Verrucomicrobia phylum.</title>
        <authorList>
            <person name="Spring S."/>
            <person name="Bunk B."/>
            <person name="Sproer C."/>
            <person name="Klenk H.-P."/>
        </authorList>
    </citation>
    <scope>NUCLEOTIDE SEQUENCE [LARGE SCALE GENOMIC DNA]</scope>
    <source>
        <strain evidence="6">L21-Fru-AB</strain>
    </source>
</reference>
<name>A0A0G3EGH2_9BACT</name>
<dbReference type="AlphaFoldDB" id="A0A0G3EGH2"/>
<dbReference type="EMBL" id="CP010904">
    <property type="protein sequence ID" value="AKJ63885.1"/>
    <property type="molecule type" value="Genomic_DNA"/>
</dbReference>
<keyword evidence="5" id="KW-0808">Transferase</keyword>
<organism evidence="5 6">
    <name type="scientific">Kiritimatiella glycovorans</name>
    <dbReference type="NCBI Taxonomy" id="1307763"/>
    <lineage>
        <taxon>Bacteria</taxon>
        <taxon>Pseudomonadati</taxon>
        <taxon>Kiritimatiellota</taxon>
        <taxon>Kiritimatiellia</taxon>
        <taxon>Kiritimatiellales</taxon>
        <taxon>Kiritimatiellaceae</taxon>
        <taxon>Kiritimatiella</taxon>
    </lineage>
</organism>
<evidence type="ECO:0000256" key="4">
    <source>
        <dbReference type="RuleBase" id="RU004508"/>
    </source>
</evidence>
<dbReference type="GO" id="GO:0000271">
    <property type="term" value="P:polysaccharide biosynthetic process"/>
    <property type="evidence" value="ECO:0007669"/>
    <property type="project" value="TreeGrafter"/>
</dbReference>